<dbReference type="HAMAP" id="MF_02066">
    <property type="entry name" value="CpoB"/>
    <property type="match status" value="1"/>
</dbReference>
<feature type="region of interest" description="Disordered" evidence="2">
    <location>
        <begin position="122"/>
        <end position="149"/>
    </location>
</feature>
<reference evidence="3 4" key="1">
    <citation type="submission" date="2020-02" db="EMBL/GenBank/DDBJ databases">
        <authorList>
            <person name="Khan S.A."/>
            <person name="Jeon C.O."/>
            <person name="Chun B.H."/>
        </authorList>
    </citation>
    <scope>NUCLEOTIDE SEQUENCE [LARGE SCALE GENOMIC DNA]</scope>
    <source>
        <strain evidence="3 4">H239</strain>
    </source>
</reference>
<proteinExistence type="inferred from homology"/>
<keyword evidence="1" id="KW-0732">Signal</keyword>
<comment type="caution">
    <text evidence="3">The sequence shown here is derived from an EMBL/GenBank/DDBJ whole genome shotgun (WGS) entry which is preliminary data.</text>
</comment>
<keyword evidence="1" id="KW-0175">Coiled coil</keyword>
<gene>
    <name evidence="3" type="primary">ybgF</name>
    <name evidence="1" type="synonym">cpoB</name>
    <name evidence="3" type="ORF">G5575_12940</name>
</gene>
<feature type="chain" id="PRO_5027182012" description="Cell division coordinator CpoB" evidence="1">
    <location>
        <begin position="28"/>
        <end position="311"/>
    </location>
</feature>
<evidence type="ECO:0000256" key="2">
    <source>
        <dbReference type="SAM" id="MobiDB-lite"/>
    </source>
</evidence>
<dbReference type="GO" id="GO:0030288">
    <property type="term" value="C:outer membrane-bounded periplasmic space"/>
    <property type="evidence" value="ECO:0007669"/>
    <property type="project" value="UniProtKB-UniRule"/>
</dbReference>
<keyword evidence="1" id="KW-0132">Cell division</keyword>
<dbReference type="Proteomes" id="UP000474802">
    <property type="component" value="Unassembled WGS sequence"/>
</dbReference>
<dbReference type="AlphaFoldDB" id="A0A6M1SF02"/>
<reference evidence="3 4" key="2">
    <citation type="submission" date="2020-03" db="EMBL/GenBank/DDBJ databases">
        <title>Devosia chinhatensis sp. nov., isolated from a hexachlorocyclohexane (HCH) dump site in India.</title>
        <authorList>
            <person name="Kumar M."/>
            <person name="Lal R."/>
        </authorList>
    </citation>
    <scope>NUCLEOTIDE SEQUENCE [LARGE SCALE GENOMIC DNA]</scope>
    <source>
        <strain evidence="3 4">H239</strain>
    </source>
</reference>
<dbReference type="InterPro" id="IPR034706">
    <property type="entry name" value="CpoB"/>
</dbReference>
<feature type="coiled-coil region" evidence="1">
    <location>
        <begin position="50"/>
        <end position="84"/>
    </location>
</feature>
<dbReference type="InterPro" id="IPR014162">
    <property type="entry name" value="CpoB_C"/>
</dbReference>
<dbReference type="Gene3D" id="1.25.40.10">
    <property type="entry name" value="Tetratricopeptide repeat domain"/>
    <property type="match status" value="1"/>
</dbReference>
<comment type="similarity">
    <text evidence="1">Belongs to the CpoB family.</text>
</comment>
<feature type="signal peptide" evidence="1">
    <location>
        <begin position="1"/>
        <end position="27"/>
    </location>
</feature>
<accession>A0A6M1SF02</accession>
<dbReference type="SUPFAM" id="SSF48452">
    <property type="entry name" value="TPR-like"/>
    <property type="match status" value="1"/>
</dbReference>
<keyword evidence="1" id="KW-0574">Periplasm</keyword>
<name>A0A6M1SF02_9HYPH</name>
<dbReference type="GO" id="GO:0043093">
    <property type="term" value="P:FtsZ-dependent cytokinesis"/>
    <property type="evidence" value="ECO:0007669"/>
    <property type="project" value="UniProtKB-UniRule"/>
</dbReference>
<comment type="function">
    <text evidence="1">Mediates coordination of peptidoglycan synthesis and outer membrane constriction during cell division.</text>
</comment>
<feature type="compositionally biased region" description="Acidic residues" evidence="2">
    <location>
        <begin position="134"/>
        <end position="144"/>
    </location>
</feature>
<keyword evidence="4" id="KW-1185">Reference proteome</keyword>
<sequence precursor="true">MIANPLARKGRAALCALAMAFGVGAQATLAQTSLPPGELGGLTFTNSDRILVAQADSAQLMVRVQQLEEQIRSLNGQMEGLTFQMTQMQEILNRLQESSAAAPAAVPATPATAYDAAPATEIPTQGVQPLPGEAEFDPTFDDGSAESGDPLVGTNAAGGVDLATGQPLDLAYDPTANASGNADADAQFRAGYEALVAGDYAFADDQFGQFMELYPDSAQLVDAANWRGEALIAQSSYAEAADVLVEAYQKAPDHPRAPDILMKLGISLAGVGERETACRTFSEVGTRYPDIIPAFQARLAEEKAKAECPPA</sequence>
<keyword evidence="1" id="KW-0131">Cell cycle</keyword>
<dbReference type="Pfam" id="PF13174">
    <property type="entry name" value="TPR_6"/>
    <property type="match status" value="1"/>
</dbReference>
<dbReference type="RefSeq" id="WP_164534643.1">
    <property type="nucleotide sequence ID" value="NZ_JAALFG010000002.1"/>
</dbReference>
<evidence type="ECO:0000313" key="4">
    <source>
        <dbReference type="Proteomes" id="UP000474802"/>
    </source>
</evidence>
<comment type="subcellular location">
    <subcellularLocation>
        <location evidence="1">Periplasm</location>
    </subcellularLocation>
</comment>
<evidence type="ECO:0000313" key="3">
    <source>
        <dbReference type="EMBL" id="NGP18439.1"/>
    </source>
</evidence>
<dbReference type="EMBL" id="JAALFG010000002">
    <property type="protein sequence ID" value="NGP18439.1"/>
    <property type="molecule type" value="Genomic_DNA"/>
</dbReference>
<protein>
    <recommendedName>
        <fullName evidence="1">Cell division coordinator CpoB</fullName>
    </recommendedName>
</protein>
<organism evidence="3 4">
    <name type="scientific">Devosia aurantiaca</name>
    <dbReference type="NCBI Taxonomy" id="2714858"/>
    <lineage>
        <taxon>Bacteria</taxon>
        <taxon>Pseudomonadati</taxon>
        <taxon>Pseudomonadota</taxon>
        <taxon>Alphaproteobacteria</taxon>
        <taxon>Hyphomicrobiales</taxon>
        <taxon>Devosiaceae</taxon>
        <taxon>Devosia</taxon>
    </lineage>
</organism>
<dbReference type="NCBIfam" id="TIGR02795">
    <property type="entry name" value="tol_pal_ybgF"/>
    <property type="match status" value="1"/>
</dbReference>
<dbReference type="InterPro" id="IPR019734">
    <property type="entry name" value="TPR_rpt"/>
</dbReference>
<dbReference type="InterPro" id="IPR011990">
    <property type="entry name" value="TPR-like_helical_dom_sf"/>
</dbReference>
<evidence type="ECO:0000256" key="1">
    <source>
        <dbReference type="HAMAP-Rule" id="MF_02066"/>
    </source>
</evidence>